<sequence>MVKAISSYDRLMKGDTMKAPELEEAINWKLRIDMGLSTLVIARWEMNRIVDLYNDPVVGGPHECLPNYLRSKVKTALEAKSEHLPTFQHDLNIERNDYQVQYVRLLQRLQQRKAEFQNTKAELQETETDLERFACSVKARCSAARLQARKARRVARTKARK</sequence>
<keyword evidence="2" id="KW-1185">Reference proteome</keyword>
<dbReference type="AlphaFoldDB" id="A0A6A6U7Q5"/>
<protein>
    <submittedName>
        <fullName evidence="1">Uncharacterized protein</fullName>
    </submittedName>
</protein>
<accession>A0A6A6U7Q5</accession>
<gene>
    <name evidence="1" type="ORF">BT63DRAFT_272689</name>
</gene>
<evidence type="ECO:0000313" key="1">
    <source>
        <dbReference type="EMBL" id="KAF2668289.1"/>
    </source>
</evidence>
<proteinExistence type="predicted"/>
<reference evidence="1" key="1">
    <citation type="journal article" date="2020" name="Stud. Mycol.">
        <title>101 Dothideomycetes genomes: a test case for predicting lifestyles and emergence of pathogens.</title>
        <authorList>
            <person name="Haridas S."/>
            <person name="Albert R."/>
            <person name="Binder M."/>
            <person name="Bloem J."/>
            <person name="Labutti K."/>
            <person name="Salamov A."/>
            <person name="Andreopoulos B."/>
            <person name="Baker S."/>
            <person name="Barry K."/>
            <person name="Bills G."/>
            <person name="Bluhm B."/>
            <person name="Cannon C."/>
            <person name="Castanera R."/>
            <person name="Culley D."/>
            <person name="Daum C."/>
            <person name="Ezra D."/>
            <person name="Gonzalez J."/>
            <person name="Henrissat B."/>
            <person name="Kuo A."/>
            <person name="Liang C."/>
            <person name="Lipzen A."/>
            <person name="Lutzoni F."/>
            <person name="Magnuson J."/>
            <person name="Mondo S."/>
            <person name="Nolan M."/>
            <person name="Ohm R."/>
            <person name="Pangilinan J."/>
            <person name="Park H.-J."/>
            <person name="Ramirez L."/>
            <person name="Alfaro M."/>
            <person name="Sun H."/>
            <person name="Tritt A."/>
            <person name="Yoshinaga Y."/>
            <person name="Zwiers L.-H."/>
            <person name="Turgeon B."/>
            <person name="Goodwin S."/>
            <person name="Spatafora J."/>
            <person name="Crous P."/>
            <person name="Grigoriev I."/>
        </authorList>
    </citation>
    <scope>NUCLEOTIDE SEQUENCE</scope>
    <source>
        <strain evidence="1">CBS 115976</strain>
    </source>
</reference>
<name>A0A6A6U7Q5_9PEZI</name>
<dbReference type="Proteomes" id="UP000799302">
    <property type="component" value="Unassembled WGS sequence"/>
</dbReference>
<dbReference type="EMBL" id="MU004236">
    <property type="protein sequence ID" value="KAF2668289.1"/>
    <property type="molecule type" value="Genomic_DNA"/>
</dbReference>
<organism evidence="1 2">
    <name type="scientific">Microthyrium microscopicum</name>
    <dbReference type="NCBI Taxonomy" id="703497"/>
    <lineage>
        <taxon>Eukaryota</taxon>
        <taxon>Fungi</taxon>
        <taxon>Dikarya</taxon>
        <taxon>Ascomycota</taxon>
        <taxon>Pezizomycotina</taxon>
        <taxon>Dothideomycetes</taxon>
        <taxon>Dothideomycetes incertae sedis</taxon>
        <taxon>Microthyriales</taxon>
        <taxon>Microthyriaceae</taxon>
        <taxon>Microthyrium</taxon>
    </lineage>
</organism>
<evidence type="ECO:0000313" key="2">
    <source>
        <dbReference type="Proteomes" id="UP000799302"/>
    </source>
</evidence>